<dbReference type="PANTHER" id="PTHR22779:SF6">
    <property type="entry name" value="SD17342P"/>
    <property type="match status" value="1"/>
</dbReference>
<reference evidence="7" key="1">
    <citation type="journal article" date="2014" name="Genome Announc.">
        <title>Genome sequence of the yeast Cyberlindnera fabianii (Hansenula fabianii).</title>
        <authorList>
            <person name="Freel K.C."/>
            <person name="Sarilar V."/>
            <person name="Neuveglise C."/>
            <person name="Devillers H."/>
            <person name="Friedrich A."/>
            <person name="Schacherer J."/>
        </authorList>
    </citation>
    <scope>NUCLEOTIDE SEQUENCE</scope>
    <source>
        <strain evidence="7">YJS4271</strain>
    </source>
</reference>
<evidence type="ECO:0000313" key="7">
    <source>
        <dbReference type="EMBL" id="CDR41253.1"/>
    </source>
</evidence>
<evidence type="ECO:0000256" key="4">
    <source>
        <dbReference type="ARBA" id="ARBA00022989"/>
    </source>
</evidence>
<dbReference type="PhylomeDB" id="A0A061B2K7"/>
<dbReference type="OrthoDB" id="2131401at2759"/>
<organism evidence="7">
    <name type="scientific">Cyberlindnera fabianii</name>
    <name type="common">Yeast</name>
    <name type="synonym">Hansenula fabianii</name>
    <dbReference type="NCBI Taxonomy" id="36022"/>
    <lineage>
        <taxon>Eukaryota</taxon>
        <taxon>Fungi</taxon>
        <taxon>Dikarya</taxon>
        <taxon>Ascomycota</taxon>
        <taxon>Saccharomycotina</taxon>
        <taxon>Saccharomycetes</taxon>
        <taxon>Phaffomycetales</taxon>
        <taxon>Phaffomycetaceae</taxon>
        <taxon>Cyberlindnera</taxon>
    </lineage>
</organism>
<evidence type="ECO:0000256" key="2">
    <source>
        <dbReference type="ARBA" id="ARBA00006325"/>
    </source>
</evidence>
<gene>
    <name evidence="7" type="ORF">CYFA0S_06e04918g</name>
</gene>
<evidence type="ECO:0000256" key="1">
    <source>
        <dbReference type="ARBA" id="ARBA00004141"/>
    </source>
</evidence>
<sequence length="142" mass="16021">MGSKTFVTIADVPIGYTTPKFPSLYWPVGNDMYTVSYLYYTYDVWRFTVFWSLIFFIGFYAAVGIWASFIHRKFSKGLMMVVFYVILGGVQALISGTVLGLVIAAIYKAGLFSMSTWIPMCCGMIQILLNLVTSYPMMSVVM</sequence>
<dbReference type="GO" id="GO:0016020">
    <property type="term" value="C:membrane"/>
    <property type="evidence" value="ECO:0007669"/>
    <property type="project" value="UniProtKB-SubCell"/>
</dbReference>
<protein>
    <submittedName>
        <fullName evidence="7">CYFA0S06e04918g1_1</fullName>
    </submittedName>
</protein>
<comment type="subcellular location">
    <subcellularLocation>
        <location evidence="1">Membrane</location>
        <topology evidence="1">Multi-pass membrane protein</topology>
    </subcellularLocation>
</comment>
<keyword evidence="4 6" id="KW-1133">Transmembrane helix</keyword>
<dbReference type="Pfam" id="PF10190">
    <property type="entry name" value="Tmemb_170"/>
    <property type="match status" value="1"/>
</dbReference>
<keyword evidence="5 6" id="KW-0472">Membrane</keyword>
<accession>A0A061B2K7</accession>
<evidence type="ECO:0000256" key="3">
    <source>
        <dbReference type="ARBA" id="ARBA00022692"/>
    </source>
</evidence>
<proteinExistence type="inferred from homology"/>
<dbReference type="EMBL" id="LK052891">
    <property type="protein sequence ID" value="CDR41253.1"/>
    <property type="molecule type" value="Genomic_DNA"/>
</dbReference>
<feature type="transmembrane region" description="Helical" evidence="6">
    <location>
        <begin position="49"/>
        <end position="69"/>
    </location>
</feature>
<dbReference type="PANTHER" id="PTHR22779">
    <property type="entry name" value="SD17342P"/>
    <property type="match status" value="1"/>
</dbReference>
<feature type="transmembrane region" description="Helical" evidence="6">
    <location>
        <begin position="81"/>
        <end position="106"/>
    </location>
</feature>
<dbReference type="VEuPathDB" id="FungiDB:BON22_3006"/>
<keyword evidence="3 6" id="KW-0812">Transmembrane</keyword>
<dbReference type="InterPro" id="IPR019334">
    <property type="entry name" value="TMEM170A/B/YPR153W-like"/>
</dbReference>
<name>A0A061B2K7_CYBFA</name>
<dbReference type="AlphaFoldDB" id="A0A061B2K7"/>
<evidence type="ECO:0000256" key="6">
    <source>
        <dbReference type="SAM" id="Phobius"/>
    </source>
</evidence>
<evidence type="ECO:0000256" key="5">
    <source>
        <dbReference type="ARBA" id="ARBA00023136"/>
    </source>
</evidence>
<comment type="similarity">
    <text evidence="2">Belongs to the TMEM170 family.</text>
</comment>
<feature type="transmembrane region" description="Helical" evidence="6">
    <location>
        <begin position="112"/>
        <end position="132"/>
    </location>
</feature>